<accession>A0A090V739</accession>
<gene>
    <name evidence="1" type="ORF">EV102420_14_01080</name>
</gene>
<dbReference type="eggNOG" id="ENOG5033GN0">
    <property type="taxonomic scope" value="Bacteria"/>
</dbReference>
<keyword evidence="2" id="KW-1185">Reference proteome</keyword>
<evidence type="ECO:0000313" key="1">
    <source>
        <dbReference type="EMBL" id="GAL59049.1"/>
    </source>
</evidence>
<dbReference type="EMBL" id="BBMZ01000014">
    <property type="protein sequence ID" value="GAL59049.1"/>
    <property type="molecule type" value="Genomic_DNA"/>
</dbReference>
<comment type="caution">
    <text evidence="1">The sequence shown here is derived from an EMBL/GenBank/DDBJ whole genome shotgun (WGS) entry which is preliminary data.</text>
</comment>
<dbReference type="AlphaFoldDB" id="A0A090V739"/>
<organism evidence="1 2">
    <name type="scientific">Pseudescherichia vulneris NBRC 102420</name>
    <dbReference type="NCBI Taxonomy" id="1115515"/>
    <lineage>
        <taxon>Bacteria</taxon>
        <taxon>Pseudomonadati</taxon>
        <taxon>Pseudomonadota</taxon>
        <taxon>Gammaproteobacteria</taxon>
        <taxon>Enterobacterales</taxon>
        <taxon>Enterobacteriaceae</taxon>
        <taxon>Pseudescherichia</taxon>
    </lineage>
</organism>
<dbReference type="Proteomes" id="UP000029462">
    <property type="component" value="Unassembled WGS sequence"/>
</dbReference>
<dbReference type="RefSeq" id="WP_042392526.1">
    <property type="nucleotide sequence ID" value="NZ_BBMZ01000014.1"/>
</dbReference>
<reference evidence="1 2" key="1">
    <citation type="submission" date="2014-09" db="EMBL/GenBank/DDBJ databases">
        <title>Whole genome shotgun sequence of Escherichia vulneris NBRC 102420.</title>
        <authorList>
            <person name="Yoshida Y."/>
            <person name="Hosoyama A."/>
            <person name="Tsuchikane K."/>
            <person name="Ohji S."/>
            <person name="Ichikawa N."/>
            <person name="Kimura A."/>
            <person name="Yamazoe A."/>
            <person name="Ezaki T."/>
            <person name="Fujita N."/>
        </authorList>
    </citation>
    <scope>NUCLEOTIDE SEQUENCE [LARGE SCALE GENOMIC DNA]</scope>
    <source>
        <strain evidence="1 2">NBRC 102420</strain>
    </source>
</reference>
<proteinExistence type="predicted"/>
<sequence>MLDKTEAGRYLPEDGRVLFTCKNGKITSARVIYDDEHVASLKALIELVKMAGYTVELEDDPEL</sequence>
<protein>
    <submittedName>
        <fullName evidence="1">Uncharacterized protein</fullName>
    </submittedName>
</protein>
<dbReference type="OrthoDB" id="6625935at2"/>
<name>A0A090V739_PSEVU</name>
<dbReference type="STRING" id="1115515.EV102420_14_01080"/>
<evidence type="ECO:0000313" key="2">
    <source>
        <dbReference type="Proteomes" id="UP000029462"/>
    </source>
</evidence>